<organism evidence="6 7">
    <name type="scientific">Methanobacterium bryantii</name>
    <dbReference type="NCBI Taxonomy" id="2161"/>
    <lineage>
        <taxon>Archaea</taxon>
        <taxon>Methanobacteriati</taxon>
        <taxon>Methanobacteriota</taxon>
        <taxon>Methanomada group</taxon>
        <taxon>Methanobacteria</taxon>
        <taxon>Methanobacteriales</taxon>
        <taxon>Methanobacteriaceae</taxon>
        <taxon>Methanobacterium</taxon>
    </lineage>
</organism>
<evidence type="ECO:0008006" key="8">
    <source>
        <dbReference type="Google" id="ProtNLM"/>
    </source>
</evidence>
<dbReference type="RefSeq" id="WP_083240878.1">
    <property type="nucleotide sequence ID" value="NZ_LMVM01000038.1"/>
</dbReference>
<dbReference type="Pfam" id="PF01040">
    <property type="entry name" value="UbiA"/>
    <property type="match status" value="1"/>
</dbReference>
<sequence length="304" mass="34224">MQQVDKIKYWNDVLNSFVNTSYKKIENLVSFLLKSTLSTAIFGSLRAYYPFLLFGAVVSWNLLLATFLVIFAVYCMNNLTDKEEDEVNSPEKASFVNNNEKTLTFAVGSSYIIAIILGFLDSFYTVLILLVPLFAGVIYSIKVSSKLPRLKDIFAVKNIIIALSWAVATTFIPAIHTPNVSWAFIIPILYFFFVKSFVNSVVCDIRDIEGDTANGIRTIPVGIGKEKTKKILSALTFSIMPVISILLFYGLSLGYFITMAFSMVNSYWHINYVSNTKEISKYMSLLVHGEWIFVLALCCIITLV</sequence>
<feature type="transmembrane region" description="Helical" evidence="5">
    <location>
        <begin position="153"/>
        <end position="174"/>
    </location>
</feature>
<dbReference type="Gene3D" id="1.10.357.140">
    <property type="entry name" value="UbiA prenyltransferase"/>
    <property type="match status" value="1"/>
</dbReference>
<evidence type="ECO:0000256" key="2">
    <source>
        <dbReference type="ARBA" id="ARBA00022692"/>
    </source>
</evidence>
<evidence type="ECO:0000256" key="1">
    <source>
        <dbReference type="ARBA" id="ARBA00004651"/>
    </source>
</evidence>
<feature type="transmembrane region" description="Helical" evidence="5">
    <location>
        <begin position="231"/>
        <end position="249"/>
    </location>
</feature>
<dbReference type="EMBL" id="LMVM01000038">
    <property type="protein sequence ID" value="PAV03583.1"/>
    <property type="molecule type" value="Genomic_DNA"/>
</dbReference>
<comment type="subcellular location">
    <subcellularLocation>
        <location evidence="1">Cell membrane</location>
        <topology evidence="1">Multi-pass membrane protein</topology>
    </subcellularLocation>
</comment>
<dbReference type="Gene3D" id="1.20.120.1780">
    <property type="entry name" value="UbiA prenyltransferase"/>
    <property type="match status" value="1"/>
</dbReference>
<dbReference type="Proteomes" id="UP000217784">
    <property type="component" value="Unassembled WGS sequence"/>
</dbReference>
<keyword evidence="7" id="KW-1185">Reference proteome</keyword>
<name>A0A2A2H2R0_METBR</name>
<dbReference type="GO" id="GO:0005886">
    <property type="term" value="C:plasma membrane"/>
    <property type="evidence" value="ECO:0007669"/>
    <property type="project" value="UniProtKB-SubCell"/>
</dbReference>
<feature type="transmembrane region" description="Helical" evidence="5">
    <location>
        <begin position="51"/>
        <end position="74"/>
    </location>
</feature>
<gene>
    <name evidence="6" type="ORF">ASJ80_01110</name>
</gene>
<evidence type="ECO:0000313" key="7">
    <source>
        <dbReference type="Proteomes" id="UP000217784"/>
    </source>
</evidence>
<dbReference type="OrthoDB" id="293340at2157"/>
<evidence type="ECO:0000256" key="4">
    <source>
        <dbReference type="ARBA" id="ARBA00023136"/>
    </source>
</evidence>
<dbReference type="PANTHER" id="PTHR42723">
    <property type="entry name" value="CHLOROPHYLL SYNTHASE"/>
    <property type="match status" value="1"/>
</dbReference>
<comment type="caution">
    <text evidence="6">The sequence shown here is derived from an EMBL/GenBank/DDBJ whole genome shotgun (WGS) entry which is preliminary data.</text>
</comment>
<evidence type="ECO:0000256" key="3">
    <source>
        <dbReference type="ARBA" id="ARBA00022989"/>
    </source>
</evidence>
<keyword evidence="3 5" id="KW-1133">Transmembrane helix</keyword>
<proteinExistence type="predicted"/>
<feature type="transmembrane region" description="Helical" evidence="5">
    <location>
        <begin position="111"/>
        <end position="141"/>
    </location>
</feature>
<keyword evidence="4 5" id="KW-0472">Membrane</keyword>
<dbReference type="InterPro" id="IPR044878">
    <property type="entry name" value="UbiA_sf"/>
</dbReference>
<feature type="transmembrane region" description="Helical" evidence="5">
    <location>
        <begin position="180"/>
        <end position="198"/>
    </location>
</feature>
<keyword evidence="2 5" id="KW-0812">Transmembrane</keyword>
<evidence type="ECO:0000256" key="5">
    <source>
        <dbReference type="SAM" id="Phobius"/>
    </source>
</evidence>
<evidence type="ECO:0000313" key="6">
    <source>
        <dbReference type="EMBL" id="PAV03583.1"/>
    </source>
</evidence>
<reference evidence="6 7" key="1">
    <citation type="journal article" date="2017" name="BMC Genomics">
        <title>Genomic analysis of methanogenic archaea reveals a shift towards energy conservation.</title>
        <authorList>
            <person name="Gilmore S.P."/>
            <person name="Henske J.K."/>
            <person name="Sexton J.A."/>
            <person name="Solomon K.V."/>
            <person name="Seppala S."/>
            <person name="Yoo J.I."/>
            <person name="Huyett L.M."/>
            <person name="Pressman A."/>
            <person name="Cogan J.Z."/>
            <person name="Kivenson V."/>
            <person name="Peng X."/>
            <person name="Tan Y."/>
            <person name="Valentine D.L."/>
            <person name="O'Malley M.A."/>
        </authorList>
    </citation>
    <scope>NUCLEOTIDE SEQUENCE [LARGE SCALE GENOMIC DNA]</scope>
    <source>
        <strain evidence="6 7">M.o.H.</strain>
    </source>
</reference>
<accession>A0A2A2H2R0</accession>
<feature type="transmembrane region" description="Helical" evidence="5">
    <location>
        <begin position="285"/>
        <end position="303"/>
    </location>
</feature>
<dbReference type="InterPro" id="IPR050475">
    <property type="entry name" value="Prenyltransferase_related"/>
</dbReference>
<dbReference type="InterPro" id="IPR000537">
    <property type="entry name" value="UbiA_prenyltransferase"/>
</dbReference>
<protein>
    <recommendedName>
        <fullName evidence="8">Prenyltransferase</fullName>
    </recommendedName>
</protein>
<dbReference type="AlphaFoldDB" id="A0A2A2H2R0"/>
<dbReference type="PANTHER" id="PTHR42723:SF1">
    <property type="entry name" value="CHLOROPHYLL SYNTHASE, CHLOROPLASTIC"/>
    <property type="match status" value="1"/>
</dbReference>
<dbReference type="GO" id="GO:0016765">
    <property type="term" value="F:transferase activity, transferring alkyl or aryl (other than methyl) groups"/>
    <property type="evidence" value="ECO:0007669"/>
    <property type="project" value="InterPro"/>
</dbReference>